<keyword evidence="4" id="KW-0804">Transcription</keyword>
<evidence type="ECO:0000256" key="4">
    <source>
        <dbReference type="ARBA" id="ARBA00023163"/>
    </source>
</evidence>
<gene>
    <name evidence="8" type="ORF">PVAP13_6NG334550</name>
</gene>
<keyword evidence="2" id="KW-0805">Transcription regulation</keyword>
<evidence type="ECO:0000256" key="1">
    <source>
        <dbReference type="ARBA" id="ARBA00004123"/>
    </source>
</evidence>
<sequence>MGNGTTSPVNSTGNDEVDRTRLDPWRLPSSYFPVAEKSSRRTPSGFWREIKSDNTKIRSDEWSSQTLGKRTTLEFCRNNGTNTDWVMHEYCLYRAVPAFSLESGIYRKVFKKDSYEPASWYHADNNGGNPVRYNSELMDMYDTLRDGDKLAQREPWELPLYFIVKNNLSRSSVRTKSGVWNEKEDDLIAVRSPESSSSTTTTTTPPSYVGVKKTFEFSLNDGTKTDWVMREYLQLQLHHNWSYPAASFVQDNVVLRKVFRKGDTEHHEDSSSRYRSTEKYVEAYEKACSRGELENDTRRLSHLADESTADLCFVYRRVRTEFTGL</sequence>
<dbReference type="AlphaFoldDB" id="A0A8T0R5C4"/>
<dbReference type="InterPro" id="IPR036093">
    <property type="entry name" value="NAC_dom_sf"/>
</dbReference>
<dbReference type="Proteomes" id="UP000823388">
    <property type="component" value="Chromosome 6N"/>
</dbReference>
<evidence type="ECO:0000256" key="6">
    <source>
        <dbReference type="SAM" id="MobiDB-lite"/>
    </source>
</evidence>
<dbReference type="PANTHER" id="PTHR31989">
    <property type="entry name" value="NAC DOMAIN-CONTAINING PROTEIN 82-RELATED"/>
    <property type="match status" value="1"/>
</dbReference>
<comment type="subcellular location">
    <subcellularLocation>
        <location evidence="1">Nucleus</location>
    </subcellularLocation>
</comment>
<feature type="compositionally biased region" description="Polar residues" evidence="6">
    <location>
        <begin position="1"/>
        <end position="14"/>
    </location>
</feature>
<reference evidence="8" key="1">
    <citation type="submission" date="2020-05" db="EMBL/GenBank/DDBJ databases">
        <title>WGS assembly of Panicum virgatum.</title>
        <authorList>
            <person name="Lovell J.T."/>
            <person name="Jenkins J."/>
            <person name="Shu S."/>
            <person name="Juenger T.E."/>
            <person name="Schmutz J."/>
        </authorList>
    </citation>
    <scope>NUCLEOTIDE SEQUENCE</scope>
    <source>
        <strain evidence="8">AP13</strain>
    </source>
</reference>
<dbReference type="GO" id="GO:0005634">
    <property type="term" value="C:nucleus"/>
    <property type="evidence" value="ECO:0007669"/>
    <property type="project" value="UniProtKB-SubCell"/>
</dbReference>
<evidence type="ECO:0000313" key="8">
    <source>
        <dbReference type="EMBL" id="KAG2580338.1"/>
    </source>
</evidence>
<dbReference type="SUPFAM" id="SSF101941">
    <property type="entry name" value="NAC domain"/>
    <property type="match status" value="2"/>
</dbReference>
<keyword evidence="5" id="KW-0539">Nucleus</keyword>
<dbReference type="Pfam" id="PF02365">
    <property type="entry name" value="NAM"/>
    <property type="match status" value="1"/>
</dbReference>
<accession>A0A8T0R5C4</accession>
<feature type="region of interest" description="Disordered" evidence="6">
    <location>
        <begin position="1"/>
        <end position="22"/>
    </location>
</feature>
<evidence type="ECO:0000256" key="2">
    <source>
        <dbReference type="ARBA" id="ARBA00023015"/>
    </source>
</evidence>
<evidence type="ECO:0000256" key="5">
    <source>
        <dbReference type="ARBA" id="ARBA00023242"/>
    </source>
</evidence>
<dbReference type="GO" id="GO:0006355">
    <property type="term" value="P:regulation of DNA-templated transcription"/>
    <property type="evidence" value="ECO:0007669"/>
    <property type="project" value="InterPro"/>
</dbReference>
<dbReference type="Gene3D" id="2.170.150.80">
    <property type="entry name" value="NAC domain"/>
    <property type="match status" value="2"/>
</dbReference>
<keyword evidence="9" id="KW-1185">Reference proteome</keyword>
<organism evidence="8 9">
    <name type="scientific">Panicum virgatum</name>
    <name type="common">Blackwell switchgrass</name>
    <dbReference type="NCBI Taxonomy" id="38727"/>
    <lineage>
        <taxon>Eukaryota</taxon>
        <taxon>Viridiplantae</taxon>
        <taxon>Streptophyta</taxon>
        <taxon>Embryophyta</taxon>
        <taxon>Tracheophyta</taxon>
        <taxon>Spermatophyta</taxon>
        <taxon>Magnoliopsida</taxon>
        <taxon>Liliopsida</taxon>
        <taxon>Poales</taxon>
        <taxon>Poaceae</taxon>
        <taxon>PACMAD clade</taxon>
        <taxon>Panicoideae</taxon>
        <taxon>Panicodae</taxon>
        <taxon>Paniceae</taxon>
        <taxon>Panicinae</taxon>
        <taxon>Panicum</taxon>
        <taxon>Panicum sect. Hiantes</taxon>
    </lineage>
</organism>
<dbReference type="GO" id="GO:0003677">
    <property type="term" value="F:DNA binding"/>
    <property type="evidence" value="ECO:0007669"/>
    <property type="project" value="UniProtKB-KW"/>
</dbReference>
<evidence type="ECO:0000256" key="3">
    <source>
        <dbReference type="ARBA" id="ARBA00023125"/>
    </source>
</evidence>
<dbReference type="PROSITE" id="PS51005">
    <property type="entry name" value="NAC"/>
    <property type="match status" value="1"/>
</dbReference>
<evidence type="ECO:0000313" key="9">
    <source>
        <dbReference type="Proteomes" id="UP000823388"/>
    </source>
</evidence>
<keyword evidence="3" id="KW-0238">DNA-binding</keyword>
<dbReference type="InterPro" id="IPR003441">
    <property type="entry name" value="NAC-dom"/>
</dbReference>
<feature type="domain" description="NAC" evidence="7">
    <location>
        <begin position="1"/>
        <end position="112"/>
    </location>
</feature>
<comment type="caution">
    <text evidence="8">The sequence shown here is derived from an EMBL/GenBank/DDBJ whole genome shotgun (WGS) entry which is preliminary data.</text>
</comment>
<name>A0A8T0R5C4_PANVG</name>
<proteinExistence type="predicted"/>
<evidence type="ECO:0000259" key="7">
    <source>
        <dbReference type="PROSITE" id="PS51005"/>
    </source>
</evidence>
<protein>
    <recommendedName>
        <fullName evidence="7">NAC domain-containing protein</fullName>
    </recommendedName>
</protein>
<dbReference type="EMBL" id="CM029048">
    <property type="protein sequence ID" value="KAG2580338.1"/>
    <property type="molecule type" value="Genomic_DNA"/>
</dbReference>